<protein>
    <recommendedName>
        <fullName evidence="4">Secreted protein</fullName>
    </recommendedName>
</protein>
<keyword evidence="1" id="KW-0732">Signal</keyword>
<dbReference type="Proteomes" id="UP000054564">
    <property type="component" value="Unassembled WGS sequence"/>
</dbReference>
<evidence type="ECO:0000313" key="2">
    <source>
        <dbReference type="EMBL" id="KNF05450.1"/>
    </source>
</evidence>
<keyword evidence="3" id="KW-1185">Reference proteome</keyword>
<reference evidence="3" key="1">
    <citation type="submission" date="2014-03" db="EMBL/GenBank/DDBJ databases">
        <title>The Genome Sequence of Puccinia striiformis f. sp. tritici PST-78.</title>
        <authorList>
            <consortium name="The Broad Institute Genome Sequencing Platform"/>
            <person name="Cuomo C."/>
            <person name="Hulbert S."/>
            <person name="Chen X."/>
            <person name="Walker B."/>
            <person name="Young S.K."/>
            <person name="Zeng Q."/>
            <person name="Gargeya S."/>
            <person name="Fitzgerald M."/>
            <person name="Haas B."/>
            <person name="Abouelleil A."/>
            <person name="Alvarado L."/>
            <person name="Arachchi H.M."/>
            <person name="Berlin A.M."/>
            <person name="Chapman S.B."/>
            <person name="Goldberg J."/>
            <person name="Griggs A."/>
            <person name="Gujja S."/>
            <person name="Hansen M."/>
            <person name="Howarth C."/>
            <person name="Imamovic A."/>
            <person name="Larimer J."/>
            <person name="McCowan C."/>
            <person name="Montmayeur A."/>
            <person name="Murphy C."/>
            <person name="Neiman D."/>
            <person name="Pearson M."/>
            <person name="Priest M."/>
            <person name="Roberts A."/>
            <person name="Saif S."/>
            <person name="Shea T."/>
            <person name="Sisk P."/>
            <person name="Sykes S."/>
            <person name="Wortman J."/>
            <person name="Nusbaum C."/>
            <person name="Birren B."/>
        </authorList>
    </citation>
    <scope>NUCLEOTIDE SEQUENCE [LARGE SCALE GENOMIC DNA]</scope>
    <source>
        <strain evidence="3">race PST-78</strain>
    </source>
</reference>
<gene>
    <name evidence="2" type="ORF">PSTG_01260</name>
</gene>
<evidence type="ECO:0000313" key="3">
    <source>
        <dbReference type="Proteomes" id="UP000054564"/>
    </source>
</evidence>
<dbReference type="AlphaFoldDB" id="A0A0L0W2G3"/>
<sequence>MNFTLGNMSRYVGLIAIINVGLAACQSYNDQSTELYVTSPSCASYKCEVVQHHGDKLQVNWLNAPPGDVKLILASENNGNSYTIKERIAGTQTDCYHGDTGHRPCGQYTKVIPANWAYGKYSVQVISLSSPDKIGYTDIVTIKSRNMARSRIERAIL</sequence>
<comment type="caution">
    <text evidence="2">The sequence shown here is derived from an EMBL/GenBank/DDBJ whole genome shotgun (WGS) entry which is preliminary data.</text>
</comment>
<dbReference type="EMBL" id="AJIL01000007">
    <property type="protein sequence ID" value="KNF05450.1"/>
    <property type="molecule type" value="Genomic_DNA"/>
</dbReference>
<evidence type="ECO:0000256" key="1">
    <source>
        <dbReference type="SAM" id="SignalP"/>
    </source>
</evidence>
<feature type="signal peptide" evidence="1">
    <location>
        <begin position="1"/>
        <end position="25"/>
    </location>
</feature>
<feature type="chain" id="PRO_5005551032" description="Secreted protein" evidence="1">
    <location>
        <begin position="26"/>
        <end position="157"/>
    </location>
</feature>
<organism evidence="2 3">
    <name type="scientific">Puccinia striiformis f. sp. tritici PST-78</name>
    <dbReference type="NCBI Taxonomy" id="1165861"/>
    <lineage>
        <taxon>Eukaryota</taxon>
        <taxon>Fungi</taxon>
        <taxon>Dikarya</taxon>
        <taxon>Basidiomycota</taxon>
        <taxon>Pucciniomycotina</taxon>
        <taxon>Pucciniomycetes</taxon>
        <taxon>Pucciniales</taxon>
        <taxon>Pucciniaceae</taxon>
        <taxon>Puccinia</taxon>
    </lineage>
</organism>
<accession>A0A0L0W2G3</accession>
<evidence type="ECO:0008006" key="4">
    <source>
        <dbReference type="Google" id="ProtNLM"/>
    </source>
</evidence>
<name>A0A0L0W2G3_9BASI</name>
<dbReference type="OrthoDB" id="2547765at2759"/>
<proteinExistence type="predicted"/>